<dbReference type="EMBL" id="CP000157">
    <property type="protein sequence ID" value="ABC62690.1"/>
    <property type="molecule type" value="Genomic_DNA"/>
</dbReference>
<evidence type="ECO:0000313" key="2">
    <source>
        <dbReference type="EMBL" id="ABC62690.1"/>
    </source>
</evidence>
<dbReference type="Pfam" id="PF12766">
    <property type="entry name" value="Pyridox_oxase_2"/>
    <property type="match status" value="1"/>
</dbReference>
<accession>Q2NCA1</accession>
<evidence type="ECO:0000259" key="1">
    <source>
        <dbReference type="Pfam" id="PF12766"/>
    </source>
</evidence>
<feature type="domain" description="Pyridoxamine 5'-phosphate oxidase Alr4036 family FMN-binding" evidence="1">
    <location>
        <begin position="26"/>
        <end position="105"/>
    </location>
</feature>
<dbReference type="SUPFAM" id="SSF50475">
    <property type="entry name" value="FMN-binding split barrel"/>
    <property type="match status" value="1"/>
</dbReference>
<proteinExistence type="predicted"/>
<dbReference type="KEGG" id="eli:ELI_02990"/>
<dbReference type="InterPro" id="IPR024624">
    <property type="entry name" value="Pyridox_Oxase_Alr4036_FMN-bd"/>
</dbReference>
<dbReference type="GO" id="GO:0010181">
    <property type="term" value="F:FMN binding"/>
    <property type="evidence" value="ECO:0007669"/>
    <property type="project" value="InterPro"/>
</dbReference>
<dbReference type="InterPro" id="IPR012349">
    <property type="entry name" value="Split_barrel_FMN-bd"/>
</dbReference>
<gene>
    <name evidence="2" type="ordered locus">ELI_02990</name>
</gene>
<dbReference type="Gene3D" id="2.30.110.10">
    <property type="entry name" value="Electron Transport, Fmn-binding Protein, Chain A"/>
    <property type="match status" value="1"/>
</dbReference>
<name>Q2NCA1_ERYLH</name>
<dbReference type="eggNOG" id="COG0259">
    <property type="taxonomic scope" value="Bacteria"/>
</dbReference>
<protein>
    <submittedName>
        <fullName evidence="2">Flavin Mononucleotide Binding Protein</fullName>
    </submittedName>
</protein>
<organism evidence="2 3">
    <name type="scientific">Erythrobacter litoralis (strain HTCC2594)</name>
    <dbReference type="NCBI Taxonomy" id="314225"/>
    <lineage>
        <taxon>Bacteria</taxon>
        <taxon>Pseudomonadati</taxon>
        <taxon>Pseudomonadota</taxon>
        <taxon>Alphaproteobacteria</taxon>
        <taxon>Sphingomonadales</taxon>
        <taxon>Erythrobacteraceae</taxon>
        <taxon>Erythrobacter/Porphyrobacter group</taxon>
        <taxon>Erythrobacter</taxon>
    </lineage>
</organism>
<dbReference type="STRING" id="314225.ELI_02990"/>
<keyword evidence="3" id="KW-1185">Reference proteome</keyword>
<reference evidence="3" key="1">
    <citation type="journal article" date="2009" name="J. Bacteriol.">
        <title>Complete genome sequence of Erythrobacter litoralis HTCC2594.</title>
        <authorList>
            <person name="Oh H.M."/>
            <person name="Giovannoni S.J."/>
            <person name="Ferriera S."/>
            <person name="Johnson J."/>
            <person name="Cho J.C."/>
        </authorList>
    </citation>
    <scope>NUCLEOTIDE SEQUENCE [LARGE SCALE GENOMIC DNA]</scope>
    <source>
        <strain evidence="3">HTCC2594</strain>
    </source>
</reference>
<dbReference type="HOGENOM" id="CLU_058669_0_0_5"/>
<dbReference type="AlphaFoldDB" id="Q2NCA1"/>
<dbReference type="Proteomes" id="UP000008808">
    <property type="component" value="Chromosome"/>
</dbReference>
<evidence type="ECO:0000313" key="3">
    <source>
        <dbReference type="Proteomes" id="UP000008808"/>
    </source>
</evidence>
<sequence>MTPKAGAMLEPPKSLEDVRLDIATRLNRAVKDRRSPMHTPAVATADADIRIMVLRAYDRETQSLRFHTDIRAPKSRVIGDGAPVGVLFYDKGAKIQIRCRGEGRIEQDSEIADAAWASSTNFARRCYLGDGPGAPSEAATSGLPPELEGVQPEDDQILPARENFAVLLVKVEQFDWLFLAHTGHMRAQFQGPLDGATARWVAP</sequence>